<dbReference type="EMBL" id="CM000128">
    <property type="protein sequence ID" value="EEC75659.1"/>
    <property type="molecule type" value="Genomic_DNA"/>
</dbReference>
<dbReference type="HOGENOM" id="CLU_2214326_0_0_1"/>
<feature type="region of interest" description="Disordered" evidence="1">
    <location>
        <begin position="1"/>
        <end position="46"/>
    </location>
</feature>
<feature type="compositionally biased region" description="Basic and acidic residues" evidence="1">
    <location>
        <begin position="30"/>
        <end position="40"/>
    </location>
</feature>
<reference evidence="2 3" key="1">
    <citation type="journal article" date="2005" name="PLoS Biol.">
        <title>The genomes of Oryza sativa: a history of duplications.</title>
        <authorList>
            <person name="Yu J."/>
            <person name="Wang J."/>
            <person name="Lin W."/>
            <person name="Li S."/>
            <person name="Li H."/>
            <person name="Zhou J."/>
            <person name="Ni P."/>
            <person name="Dong W."/>
            <person name="Hu S."/>
            <person name="Zeng C."/>
            <person name="Zhang J."/>
            <person name="Zhang Y."/>
            <person name="Li R."/>
            <person name="Xu Z."/>
            <person name="Li S."/>
            <person name="Li X."/>
            <person name="Zheng H."/>
            <person name="Cong L."/>
            <person name="Lin L."/>
            <person name="Yin J."/>
            <person name="Geng J."/>
            <person name="Li G."/>
            <person name="Shi J."/>
            <person name="Liu J."/>
            <person name="Lv H."/>
            <person name="Li J."/>
            <person name="Wang J."/>
            <person name="Deng Y."/>
            <person name="Ran L."/>
            <person name="Shi X."/>
            <person name="Wang X."/>
            <person name="Wu Q."/>
            <person name="Li C."/>
            <person name="Ren X."/>
            <person name="Wang J."/>
            <person name="Wang X."/>
            <person name="Li D."/>
            <person name="Liu D."/>
            <person name="Zhang X."/>
            <person name="Ji Z."/>
            <person name="Zhao W."/>
            <person name="Sun Y."/>
            <person name="Zhang Z."/>
            <person name="Bao J."/>
            <person name="Han Y."/>
            <person name="Dong L."/>
            <person name="Ji J."/>
            <person name="Chen P."/>
            <person name="Wu S."/>
            <person name="Liu J."/>
            <person name="Xiao Y."/>
            <person name="Bu D."/>
            <person name="Tan J."/>
            <person name="Yang L."/>
            <person name="Ye C."/>
            <person name="Zhang J."/>
            <person name="Xu J."/>
            <person name="Zhou Y."/>
            <person name="Yu Y."/>
            <person name="Zhang B."/>
            <person name="Zhuang S."/>
            <person name="Wei H."/>
            <person name="Liu B."/>
            <person name="Lei M."/>
            <person name="Yu H."/>
            <person name="Li Y."/>
            <person name="Xu H."/>
            <person name="Wei S."/>
            <person name="He X."/>
            <person name="Fang L."/>
            <person name="Zhang Z."/>
            <person name="Zhang Y."/>
            <person name="Huang X."/>
            <person name="Su Z."/>
            <person name="Tong W."/>
            <person name="Li J."/>
            <person name="Tong Z."/>
            <person name="Li S."/>
            <person name="Ye J."/>
            <person name="Wang L."/>
            <person name="Fang L."/>
            <person name="Lei T."/>
            <person name="Chen C."/>
            <person name="Chen H."/>
            <person name="Xu Z."/>
            <person name="Li H."/>
            <person name="Huang H."/>
            <person name="Zhang F."/>
            <person name="Xu H."/>
            <person name="Li N."/>
            <person name="Zhao C."/>
            <person name="Li S."/>
            <person name="Dong L."/>
            <person name="Huang Y."/>
            <person name="Li L."/>
            <person name="Xi Y."/>
            <person name="Qi Q."/>
            <person name="Li W."/>
            <person name="Zhang B."/>
            <person name="Hu W."/>
            <person name="Zhang Y."/>
            <person name="Tian X."/>
            <person name="Jiao Y."/>
            <person name="Liang X."/>
            <person name="Jin J."/>
            <person name="Gao L."/>
            <person name="Zheng W."/>
            <person name="Hao B."/>
            <person name="Liu S."/>
            <person name="Wang W."/>
            <person name="Yuan L."/>
            <person name="Cao M."/>
            <person name="McDermott J."/>
            <person name="Samudrala R."/>
            <person name="Wang J."/>
            <person name="Wong G.K."/>
            <person name="Yang H."/>
        </authorList>
    </citation>
    <scope>NUCLEOTIDE SEQUENCE [LARGE SCALE GENOMIC DNA]</scope>
    <source>
        <strain evidence="3">cv. 93-11</strain>
    </source>
</reference>
<proteinExistence type="predicted"/>
<organism evidence="2 3">
    <name type="scientific">Oryza sativa subsp. indica</name>
    <name type="common">Rice</name>
    <dbReference type="NCBI Taxonomy" id="39946"/>
    <lineage>
        <taxon>Eukaryota</taxon>
        <taxon>Viridiplantae</taxon>
        <taxon>Streptophyta</taxon>
        <taxon>Embryophyta</taxon>
        <taxon>Tracheophyta</taxon>
        <taxon>Spermatophyta</taxon>
        <taxon>Magnoliopsida</taxon>
        <taxon>Liliopsida</taxon>
        <taxon>Poales</taxon>
        <taxon>Poaceae</taxon>
        <taxon>BOP clade</taxon>
        <taxon>Oryzoideae</taxon>
        <taxon>Oryzeae</taxon>
        <taxon>Oryzinae</taxon>
        <taxon>Oryza</taxon>
        <taxon>Oryza sativa</taxon>
    </lineage>
</organism>
<dbReference type="Proteomes" id="UP000007015">
    <property type="component" value="Chromosome 3"/>
</dbReference>
<sequence length="107" mass="11461">MLVPSPSPSSSSTATTNCSSGDSVGAQRNTSKEEKADKIEIPMLDPCSFSSPTQPLLPLRPWRRLSAPELGISMKNLAYCLLLLLPGRRPAVPSKTATTEMACDEVE</sequence>
<protein>
    <submittedName>
        <fullName evidence="2">Uncharacterized protein</fullName>
    </submittedName>
</protein>
<dbReference type="Gramene" id="BGIOSGA010336-TA">
    <property type="protein sequence ID" value="BGIOSGA010336-PA"/>
    <property type="gene ID" value="BGIOSGA010336"/>
</dbReference>
<evidence type="ECO:0000256" key="1">
    <source>
        <dbReference type="SAM" id="MobiDB-lite"/>
    </source>
</evidence>
<name>B8ALM6_ORYSI</name>
<dbReference type="STRING" id="39946.B8ALM6"/>
<keyword evidence="3" id="KW-1185">Reference proteome</keyword>
<gene>
    <name evidence="2" type="ORF">OsI_12432</name>
</gene>
<dbReference type="AlphaFoldDB" id="B8ALM6"/>
<evidence type="ECO:0000313" key="2">
    <source>
        <dbReference type="EMBL" id="EEC75659.1"/>
    </source>
</evidence>
<evidence type="ECO:0000313" key="3">
    <source>
        <dbReference type="Proteomes" id="UP000007015"/>
    </source>
</evidence>
<accession>B8ALM6</accession>
<feature type="compositionally biased region" description="Low complexity" evidence="1">
    <location>
        <begin position="8"/>
        <end position="20"/>
    </location>
</feature>